<sequence length="39" mass="4329">MRVWIPKSNGGQRPLGIPTVKDRVVQMALLLVIGPIFEV</sequence>
<accession>F9ZUC5</accession>
<dbReference type="HOGENOM" id="CLU_3303171_0_0_6"/>
<keyword evidence="1" id="KW-0695">RNA-directed DNA polymerase</keyword>
<dbReference type="GO" id="GO:0003964">
    <property type="term" value="F:RNA-directed DNA polymerase activity"/>
    <property type="evidence" value="ECO:0007669"/>
    <property type="project" value="UniProtKB-KW"/>
</dbReference>
<evidence type="ECO:0000313" key="2">
    <source>
        <dbReference type="Proteomes" id="UP000006135"/>
    </source>
</evidence>
<reference evidence="1 2" key="1">
    <citation type="journal article" date="2011" name="J. Genet. Genomics">
        <title>Unraveling the Acidithiobacillus caldus complete genome and its central metabolisms for carbon assimilation.</title>
        <authorList>
            <person name="You X.Y."/>
            <person name="Guo X."/>
            <person name="Zheng H.J."/>
            <person name="Zhang M.J."/>
            <person name="Liu L.J."/>
            <person name="Zhu Y.Q."/>
            <person name="Zhu B."/>
            <person name="Wang S.Y."/>
            <person name="Zhao G.P."/>
            <person name="Poetsch A."/>
            <person name="Jiang C.Y."/>
            <person name="Liu S.J."/>
        </authorList>
    </citation>
    <scope>NUCLEOTIDE SEQUENCE [LARGE SCALE GENOMIC DNA]</scope>
    <source>
        <strain evidence="1 2">SM-1</strain>
        <plasmid evidence="2">Plasmid megaplasmid</plasmid>
    </source>
</reference>
<evidence type="ECO:0000313" key="1">
    <source>
        <dbReference type="EMBL" id="AEK59734.1"/>
    </source>
</evidence>
<protein>
    <submittedName>
        <fullName evidence="1">RNA-directed DNA polymerase (Reverse transcriptase)</fullName>
    </submittedName>
</protein>
<proteinExistence type="predicted"/>
<keyword evidence="2" id="KW-1185">Reference proteome</keyword>
<dbReference type="EMBL" id="CP002574">
    <property type="protein sequence ID" value="AEK59734.1"/>
    <property type="molecule type" value="Genomic_DNA"/>
</dbReference>
<keyword evidence="1" id="KW-0808">Transferase</keyword>
<geneLocation type="plasmid" evidence="1 2">
    <name>megaplasmid</name>
</geneLocation>
<organism evidence="1 2">
    <name type="scientific">Acidithiobacillus caldus (strain SM-1)</name>
    <dbReference type="NCBI Taxonomy" id="990288"/>
    <lineage>
        <taxon>Bacteria</taxon>
        <taxon>Pseudomonadati</taxon>
        <taxon>Pseudomonadota</taxon>
        <taxon>Acidithiobacillia</taxon>
        <taxon>Acidithiobacillales</taxon>
        <taxon>Acidithiobacillaceae</taxon>
        <taxon>Acidithiobacillus</taxon>
    </lineage>
</organism>
<dbReference type="Proteomes" id="UP000006135">
    <property type="component" value="Plasmid megaplasmid"/>
</dbReference>
<gene>
    <name evidence="1" type="ordered locus">Atc_m203</name>
</gene>
<name>F9ZUC5_ACICS</name>
<keyword evidence="1" id="KW-0614">Plasmid</keyword>
<dbReference type="KEGG" id="acu:Atc_m203"/>
<dbReference type="AlphaFoldDB" id="F9ZUC5"/>
<keyword evidence="1" id="KW-0548">Nucleotidyltransferase</keyword>